<dbReference type="EMBL" id="FRBK01000019">
    <property type="protein sequence ID" value="SHN07490.1"/>
    <property type="molecule type" value="Genomic_DNA"/>
</dbReference>
<name>A0A9X8N5I1_9ACTN</name>
<evidence type="ECO:0000313" key="1">
    <source>
        <dbReference type="EMBL" id="SHN07490.1"/>
    </source>
</evidence>
<reference evidence="2" key="1">
    <citation type="submission" date="2016-11" db="EMBL/GenBank/DDBJ databases">
        <authorList>
            <person name="Jaros S."/>
            <person name="Januszkiewicz K."/>
            <person name="Wedrychowicz H."/>
        </authorList>
    </citation>
    <scope>NUCLEOTIDE SEQUENCE [LARGE SCALE GENOMIC DNA]</scope>
    <source>
        <strain evidence="2">CGMCC 4.3555</strain>
    </source>
</reference>
<sequence length="35" mass="4018">MKEPAKTLIHSQLGLCMWRASDAEWVYRLVGQLSV</sequence>
<dbReference type="Proteomes" id="UP000184388">
    <property type="component" value="Unassembled WGS sequence"/>
</dbReference>
<organism evidence="1 2">
    <name type="scientific">Streptomyces yunnanensis</name>
    <dbReference type="NCBI Taxonomy" id="156453"/>
    <lineage>
        <taxon>Bacteria</taxon>
        <taxon>Bacillati</taxon>
        <taxon>Actinomycetota</taxon>
        <taxon>Actinomycetes</taxon>
        <taxon>Kitasatosporales</taxon>
        <taxon>Streptomycetaceae</taxon>
        <taxon>Streptomyces</taxon>
    </lineage>
</organism>
<gene>
    <name evidence="1" type="ORF">SAMN05216268_11922</name>
</gene>
<dbReference type="AlphaFoldDB" id="A0A9X8N5I1"/>
<protein>
    <submittedName>
        <fullName evidence="1">Uncharacterized protein</fullName>
    </submittedName>
</protein>
<evidence type="ECO:0000313" key="2">
    <source>
        <dbReference type="Proteomes" id="UP000184388"/>
    </source>
</evidence>
<proteinExistence type="predicted"/>
<accession>A0A9X8N5I1</accession>
<comment type="caution">
    <text evidence="1">The sequence shown here is derived from an EMBL/GenBank/DDBJ whole genome shotgun (WGS) entry which is preliminary data.</text>
</comment>